<comment type="caution">
    <text evidence="3">The sequence shown here is derived from an EMBL/GenBank/DDBJ whole genome shotgun (WGS) entry which is preliminary data.</text>
</comment>
<feature type="transmembrane region" description="Helical" evidence="2">
    <location>
        <begin position="109"/>
        <end position="129"/>
    </location>
</feature>
<evidence type="ECO:0000313" key="3">
    <source>
        <dbReference type="EMBL" id="RUS78683.1"/>
    </source>
</evidence>
<keyword evidence="2" id="KW-0812">Transmembrane</keyword>
<accession>A0A3S0ZIN6</accession>
<feature type="compositionally biased region" description="Polar residues" evidence="1">
    <location>
        <begin position="1"/>
        <end position="27"/>
    </location>
</feature>
<name>A0A3S0ZIN6_ELYCH</name>
<dbReference type="GO" id="GO:0016020">
    <property type="term" value="C:membrane"/>
    <property type="evidence" value="ECO:0007669"/>
    <property type="project" value="TreeGrafter"/>
</dbReference>
<reference evidence="3 4" key="1">
    <citation type="submission" date="2019-01" db="EMBL/GenBank/DDBJ databases">
        <title>A draft genome assembly of the solar-powered sea slug Elysia chlorotica.</title>
        <authorList>
            <person name="Cai H."/>
            <person name="Li Q."/>
            <person name="Fang X."/>
            <person name="Li J."/>
            <person name="Curtis N.E."/>
            <person name="Altenburger A."/>
            <person name="Shibata T."/>
            <person name="Feng M."/>
            <person name="Maeda T."/>
            <person name="Schwartz J.A."/>
            <person name="Shigenobu S."/>
            <person name="Lundholm N."/>
            <person name="Nishiyama T."/>
            <person name="Yang H."/>
            <person name="Hasebe M."/>
            <person name="Li S."/>
            <person name="Pierce S.K."/>
            <person name="Wang J."/>
        </authorList>
    </citation>
    <scope>NUCLEOTIDE SEQUENCE [LARGE SCALE GENOMIC DNA]</scope>
    <source>
        <strain evidence="3">EC2010</strain>
        <tissue evidence="3">Whole organism of an adult</tissue>
    </source>
</reference>
<keyword evidence="2" id="KW-0472">Membrane</keyword>
<dbReference type="PANTHER" id="PTHR10796">
    <property type="entry name" value="PATCHED-RELATED"/>
    <property type="match status" value="1"/>
</dbReference>
<feature type="transmembrane region" description="Helical" evidence="2">
    <location>
        <begin position="333"/>
        <end position="353"/>
    </location>
</feature>
<gene>
    <name evidence="3" type="ORF">EGW08_013571</name>
</gene>
<protein>
    <recommendedName>
        <fullName evidence="5">SSD domain-containing protein</fullName>
    </recommendedName>
</protein>
<feature type="transmembrane region" description="Helical" evidence="2">
    <location>
        <begin position="359"/>
        <end position="380"/>
    </location>
</feature>
<evidence type="ECO:0000256" key="2">
    <source>
        <dbReference type="SAM" id="Phobius"/>
    </source>
</evidence>
<feature type="non-terminal residue" evidence="3">
    <location>
        <position position="388"/>
    </location>
</feature>
<keyword evidence="2" id="KW-1133">Transmembrane helix</keyword>
<proteinExistence type="predicted"/>
<feature type="region of interest" description="Disordered" evidence="1">
    <location>
        <begin position="1"/>
        <end position="30"/>
    </location>
</feature>
<dbReference type="EMBL" id="RQTK01000496">
    <property type="protein sequence ID" value="RUS78683.1"/>
    <property type="molecule type" value="Genomic_DNA"/>
</dbReference>
<evidence type="ECO:0000313" key="4">
    <source>
        <dbReference type="Proteomes" id="UP000271974"/>
    </source>
</evidence>
<dbReference type="AlphaFoldDB" id="A0A3S0ZIN6"/>
<feature type="region of interest" description="Disordered" evidence="1">
    <location>
        <begin position="45"/>
        <end position="71"/>
    </location>
</feature>
<dbReference type="PANTHER" id="PTHR10796:SF130">
    <property type="entry name" value="PATCHED DOMAIN-CONTAINING PROTEIN 3-LIKE PROTEIN"/>
    <property type="match status" value="1"/>
</dbReference>
<sequence>MPNSSTVDSGFPGTRTQTGILSKNSDGQEPAAMYGMTEASAWNKVADNGEYSPHRTPDHPGSTAATSGAQDQSASKSKFRCMFRLSHWISWVLERGFFNVGMFVGTYPWLTAATMIIMCLLCGIGMKTFHETKEQEKLWVPTGSRLLVEKKWVDETFPMDSRYVTVLLVQAGGDMLTPRSMNALCDLYEQAVEYKVGSRTFEDLCVKAGPKCFISSLLELWHYDVQTIRKLSRDDIVARVNTFPVTPISGIDVTTLLGGDVEKDASGRVIRAEATQITWLLKEEDDNTDAGAWEKHTIDLALKGHSDISNIYVYGTRSFLDEGYGAIDDDINLLSAGFSIVFVFVMLALGKFNLLEQKIYVSICGIACVGLSILVAYGLATAMDIIYS</sequence>
<dbReference type="OrthoDB" id="6510177at2759"/>
<organism evidence="3 4">
    <name type="scientific">Elysia chlorotica</name>
    <name type="common">Eastern emerald elysia</name>
    <name type="synonym">Sea slug</name>
    <dbReference type="NCBI Taxonomy" id="188477"/>
    <lineage>
        <taxon>Eukaryota</taxon>
        <taxon>Metazoa</taxon>
        <taxon>Spiralia</taxon>
        <taxon>Lophotrochozoa</taxon>
        <taxon>Mollusca</taxon>
        <taxon>Gastropoda</taxon>
        <taxon>Heterobranchia</taxon>
        <taxon>Euthyneura</taxon>
        <taxon>Panpulmonata</taxon>
        <taxon>Sacoglossa</taxon>
        <taxon>Placobranchoidea</taxon>
        <taxon>Plakobranchidae</taxon>
        <taxon>Elysia</taxon>
    </lineage>
</organism>
<keyword evidence="4" id="KW-1185">Reference proteome</keyword>
<evidence type="ECO:0000256" key="1">
    <source>
        <dbReference type="SAM" id="MobiDB-lite"/>
    </source>
</evidence>
<dbReference type="InterPro" id="IPR051697">
    <property type="entry name" value="Patched_domain-protein"/>
</dbReference>
<evidence type="ECO:0008006" key="5">
    <source>
        <dbReference type="Google" id="ProtNLM"/>
    </source>
</evidence>
<dbReference type="Proteomes" id="UP000271974">
    <property type="component" value="Unassembled WGS sequence"/>
</dbReference>